<evidence type="ECO:0000313" key="1">
    <source>
        <dbReference type="EMBL" id="ADI65294.1"/>
    </source>
</evidence>
<organism evidence="1 2">
    <name type="scientific">Nostoc azollae (strain 0708)</name>
    <name type="common">Anabaena azollae (strain 0708)</name>
    <dbReference type="NCBI Taxonomy" id="551115"/>
    <lineage>
        <taxon>Bacteria</taxon>
        <taxon>Bacillati</taxon>
        <taxon>Cyanobacteriota</taxon>
        <taxon>Cyanophyceae</taxon>
        <taxon>Nostocales</taxon>
        <taxon>Nostocaceae</taxon>
        <taxon>Trichormus</taxon>
    </lineage>
</organism>
<reference evidence="1 2" key="1">
    <citation type="journal article" date="2010" name="PLoS ONE">
        <title>Genome erosion in a nitrogen-fixing vertically transmitted endosymbiotic multicellular cyanobacterium.</title>
        <authorList>
            <person name="Ran L."/>
            <person name="Larsson J."/>
            <person name="Vigil-Stenman T."/>
            <person name="Nylander J.A."/>
            <person name="Ininbergs K."/>
            <person name="Zheng W.W."/>
            <person name="Lapidus A."/>
            <person name="Lowry S."/>
            <person name="Haselkorn R."/>
            <person name="Bergman B."/>
        </authorList>
    </citation>
    <scope>NUCLEOTIDE SEQUENCE [LARGE SCALE GENOMIC DNA]</scope>
    <source>
        <strain evidence="1 2">0708</strain>
    </source>
</reference>
<name>D7E476_NOSA0</name>
<dbReference type="KEGG" id="naz:Aazo_3751"/>
<accession>D7E476</accession>
<evidence type="ECO:0000313" key="2">
    <source>
        <dbReference type="Proteomes" id="UP000001511"/>
    </source>
</evidence>
<dbReference type="Proteomes" id="UP000001511">
    <property type="component" value="Chromosome"/>
</dbReference>
<dbReference type="EMBL" id="CP002059">
    <property type="protein sequence ID" value="ADI65294.1"/>
    <property type="molecule type" value="Genomic_DNA"/>
</dbReference>
<dbReference type="AlphaFoldDB" id="D7E476"/>
<gene>
    <name evidence="1" type="ordered locus">Aazo_3751</name>
</gene>
<sequence length="34" mass="4077">MMRLINMLIPSSFTKILKVQRALDIEIREEVIFK</sequence>
<dbReference type="HOGENOM" id="CLU_3374870_0_0_3"/>
<keyword evidence="2" id="KW-1185">Reference proteome</keyword>
<protein>
    <submittedName>
        <fullName evidence="1">Uncharacterized protein</fullName>
    </submittedName>
</protein>
<proteinExistence type="predicted"/>